<protein>
    <submittedName>
        <fullName evidence="2">Uncharacterized protein</fullName>
    </submittedName>
</protein>
<organism evidence="2 3">
    <name type="scientific">Trichoderma lentiforme</name>
    <dbReference type="NCBI Taxonomy" id="1567552"/>
    <lineage>
        <taxon>Eukaryota</taxon>
        <taxon>Fungi</taxon>
        <taxon>Dikarya</taxon>
        <taxon>Ascomycota</taxon>
        <taxon>Pezizomycotina</taxon>
        <taxon>Sordariomycetes</taxon>
        <taxon>Hypocreomycetidae</taxon>
        <taxon>Hypocreales</taxon>
        <taxon>Hypocreaceae</taxon>
        <taxon>Trichoderma</taxon>
    </lineage>
</organism>
<evidence type="ECO:0000313" key="2">
    <source>
        <dbReference type="EMBL" id="KAF3069250.1"/>
    </source>
</evidence>
<accession>A0A9P5CAM4</accession>
<reference evidence="2 3" key="1">
    <citation type="submission" date="2018-06" db="EMBL/GenBank/DDBJ databases">
        <title>Genome analysis of cellulolytic fungus Trichoderma lentiforme CFAM-422.</title>
        <authorList>
            <person name="Steindorff A.S."/>
            <person name="Formighieri E.F."/>
            <person name="Midorikawa G.E.O."/>
            <person name="Tamietti M.S."/>
            <person name="Ramos E.Z."/>
            <person name="Silva A.S."/>
            <person name="Bon E.P.S."/>
            <person name="Mendes T.D."/>
            <person name="Damaso M.C.T."/>
            <person name="Favaro L.C.L."/>
        </authorList>
    </citation>
    <scope>NUCLEOTIDE SEQUENCE [LARGE SCALE GENOMIC DNA]</scope>
    <source>
        <strain evidence="2 3">CFAM-422</strain>
    </source>
</reference>
<name>A0A9P5CAM4_9HYPO</name>
<feature type="compositionally biased region" description="Basic and acidic residues" evidence="1">
    <location>
        <begin position="1"/>
        <end position="15"/>
    </location>
</feature>
<dbReference type="Proteomes" id="UP000801864">
    <property type="component" value="Unassembled WGS sequence"/>
</dbReference>
<feature type="region of interest" description="Disordered" evidence="1">
    <location>
        <begin position="78"/>
        <end position="115"/>
    </location>
</feature>
<feature type="region of interest" description="Disordered" evidence="1">
    <location>
        <begin position="1"/>
        <end position="29"/>
    </location>
</feature>
<proteinExistence type="predicted"/>
<evidence type="ECO:0000256" key="1">
    <source>
        <dbReference type="SAM" id="MobiDB-lite"/>
    </source>
</evidence>
<keyword evidence="3" id="KW-1185">Reference proteome</keyword>
<gene>
    <name evidence="2" type="ORF">CFAM422_007359</name>
</gene>
<comment type="caution">
    <text evidence="2">The sequence shown here is derived from an EMBL/GenBank/DDBJ whole genome shotgun (WGS) entry which is preliminary data.</text>
</comment>
<sequence length="115" mass="12980">MCERQRDETRRDKPTAPRRAASRANKQLSRPVRHLAYAPACSGFGFDFDPHVLPPTKAMAEGLCCTEYDEQCCVERAKRSPSPPWDRHRDQASWVSPTAGGRRLRPRKAAASTRS</sequence>
<dbReference type="AlphaFoldDB" id="A0A9P5CAM4"/>
<evidence type="ECO:0000313" key="3">
    <source>
        <dbReference type="Proteomes" id="UP000801864"/>
    </source>
</evidence>
<dbReference type="EMBL" id="QLNT01000012">
    <property type="protein sequence ID" value="KAF3069250.1"/>
    <property type="molecule type" value="Genomic_DNA"/>
</dbReference>